<dbReference type="GO" id="GO:0005737">
    <property type="term" value="C:cytoplasm"/>
    <property type="evidence" value="ECO:0007669"/>
    <property type="project" value="TreeGrafter"/>
</dbReference>
<dbReference type="OrthoDB" id="9783269at2"/>
<dbReference type="Pfam" id="PF00300">
    <property type="entry name" value="His_Phos_1"/>
    <property type="match status" value="1"/>
</dbReference>
<dbReference type="SMART" id="SM00855">
    <property type="entry name" value="PGAM"/>
    <property type="match status" value="1"/>
</dbReference>
<dbReference type="Gene3D" id="3.40.50.1240">
    <property type="entry name" value="Phosphoglycerate mutase-like"/>
    <property type="match status" value="1"/>
</dbReference>
<dbReference type="CDD" id="cd07067">
    <property type="entry name" value="HP_PGM_like"/>
    <property type="match status" value="1"/>
</dbReference>
<dbReference type="PANTHER" id="PTHR48100">
    <property type="entry name" value="BROAD-SPECIFICITY PHOSPHATASE YOR283W-RELATED"/>
    <property type="match status" value="1"/>
</dbReference>
<dbReference type="Proteomes" id="UP000250079">
    <property type="component" value="Chromosome"/>
</dbReference>
<evidence type="ECO:0000313" key="1">
    <source>
        <dbReference type="EMBL" id="ASJ76438.1"/>
    </source>
</evidence>
<dbReference type="SUPFAM" id="SSF53254">
    <property type="entry name" value="Phosphoglycerate mutase-like"/>
    <property type="match status" value="1"/>
</dbReference>
<accession>A0A2Z2P2B7</accession>
<dbReference type="KEGG" id="gai:IMCC3135_31955"/>
<evidence type="ECO:0000313" key="2">
    <source>
        <dbReference type="Proteomes" id="UP000250079"/>
    </source>
</evidence>
<dbReference type="InterPro" id="IPR029033">
    <property type="entry name" value="His_PPase_superfam"/>
</dbReference>
<proteinExistence type="predicted"/>
<keyword evidence="2" id="KW-1185">Reference proteome</keyword>
<name>A0A2Z2P2B7_9GAMM</name>
<protein>
    <submittedName>
        <fullName evidence="1">Phosphoserine phosphatase 2</fullName>
        <ecNumber evidence="1">3.1.3.3</ecNumber>
    </submittedName>
</protein>
<sequence length="217" mass="24212">MNQNLLDLLPQSSHATRFWWIRHARVPEVAHRMYGSLDVDSDTSDTALFQGIAAKLPKDALWVTSPLKRTKQTADALIAAGATASDWAQDADIKEQDFGDFNGMTHEELFAQRDDAYLGFWPLPPEQQAPNGESFAMLRTRVEAFVKRMITEHQGKDVVCVAHRGTILAALQIALDLPMRNSVSFDIGNVSLTRLTHHADVPQGGPQWRVVDVSWLP</sequence>
<dbReference type="InterPro" id="IPR050275">
    <property type="entry name" value="PGM_Phosphatase"/>
</dbReference>
<dbReference type="EC" id="3.1.3.3" evidence="1"/>
<dbReference type="EMBL" id="CP018632">
    <property type="protein sequence ID" value="ASJ76438.1"/>
    <property type="molecule type" value="Genomic_DNA"/>
</dbReference>
<dbReference type="InterPro" id="IPR013078">
    <property type="entry name" value="His_Pase_superF_clade-1"/>
</dbReference>
<dbReference type="PANTHER" id="PTHR48100:SF1">
    <property type="entry name" value="HISTIDINE PHOSPHATASE FAMILY PROTEIN-RELATED"/>
    <property type="match status" value="1"/>
</dbReference>
<organism evidence="1 2">
    <name type="scientific">Granulosicoccus antarcticus IMCC3135</name>
    <dbReference type="NCBI Taxonomy" id="1192854"/>
    <lineage>
        <taxon>Bacteria</taxon>
        <taxon>Pseudomonadati</taxon>
        <taxon>Pseudomonadota</taxon>
        <taxon>Gammaproteobacteria</taxon>
        <taxon>Chromatiales</taxon>
        <taxon>Granulosicoccaceae</taxon>
        <taxon>Granulosicoccus</taxon>
    </lineage>
</organism>
<gene>
    <name evidence="1" type="primary">pspB</name>
    <name evidence="1" type="ORF">IMCC3135_31955</name>
</gene>
<dbReference type="RefSeq" id="WP_157736464.1">
    <property type="nucleotide sequence ID" value="NZ_CP018632.1"/>
</dbReference>
<keyword evidence="1" id="KW-0378">Hydrolase</keyword>
<reference evidence="1 2" key="1">
    <citation type="submission" date="2016-12" db="EMBL/GenBank/DDBJ databases">
        <authorList>
            <person name="Song W.-J."/>
            <person name="Kurnit D.M."/>
        </authorList>
    </citation>
    <scope>NUCLEOTIDE SEQUENCE [LARGE SCALE GENOMIC DNA]</scope>
    <source>
        <strain evidence="1 2">IMCC3135</strain>
    </source>
</reference>
<dbReference type="AlphaFoldDB" id="A0A2Z2P2B7"/>
<dbReference type="GO" id="GO:0016791">
    <property type="term" value="F:phosphatase activity"/>
    <property type="evidence" value="ECO:0007669"/>
    <property type="project" value="TreeGrafter"/>
</dbReference>